<dbReference type="Proteomes" id="UP001221142">
    <property type="component" value="Unassembled WGS sequence"/>
</dbReference>
<dbReference type="AlphaFoldDB" id="A0AAD7B955"/>
<name>A0AAD7B955_9AGAR</name>
<reference evidence="1" key="1">
    <citation type="submission" date="2023-03" db="EMBL/GenBank/DDBJ databases">
        <title>Massive genome expansion in bonnet fungi (Mycena s.s.) driven by repeated elements and novel gene families across ecological guilds.</title>
        <authorList>
            <consortium name="Lawrence Berkeley National Laboratory"/>
            <person name="Harder C.B."/>
            <person name="Miyauchi S."/>
            <person name="Viragh M."/>
            <person name="Kuo A."/>
            <person name="Thoen E."/>
            <person name="Andreopoulos B."/>
            <person name="Lu D."/>
            <person name="Skrede I."/>
            <person name="Drula E."/>
            <person name="Henrissat B."/>
            <person name="Morin E."/>
            <person name="Kohler A."/>
            <person name="Barry K."/>
            <person name="LaButti K."/>
            <person name="Morin E."/>
            <person name="Salamov A."/>
            <person name="Lipzen A."/>
            <person name="Mereny Z."/>
            <person name="Hegedus B."/>
            <person name="Baldrian P."/>
            <person name="Stursova M."/>
            <person name="Weitz H."/>
            <person name="Taylor A."/>
            <person name="Grigoriev I.V."/>
            <person name="Nagy L.G."/>
            <person name="Martin F."/>
            <person name="Kauserud H."/>
        </authorList>
    </citation>
    <scope>NUCLEOTIDE SEQUENCE</scope>
    <source>
        <strain evidence="1">9284</strain>
    </source>
</reference>
<dbReference type="EMBL" id="JARKIF010000026">
    <property type="protein sequence ID" value="KAJ7614450.1"/>
    <property type="molecule type" value="Genomic_DNA"/>
</dbReference>
<evidence type="ECO:0000313" key="1">
    <source>
        <dbReference type="EMBL" id="KAJ7614450.1"/>
    </source>
</evidence>
<keyword evidence="2" id="KW-1185">Reference proteome</keyword>
<sequence length="109" mass="11581">MSLDDAPNGAPLGTIVETSFIVFAIALDMNRSDGVVIAIAIARPHSTMATASVRTLPLLVVSTLTAGERLGAALSCLSNKWHLAHDSFILSAVRTASPKFRAQRERHAD</sequence>
<comment type="caution">
    <text evidence="1">The sequence shown here is derived from an EMBL/GenBank/DDBJ whole genome shotgun (WGS) entry which is preliminary data.</text>
</comment>
<protein>
    <submittedName>
        <fullName evidence="1">Uncharacterized protein</fullName>
    </submittedName>
</protein>
<evidence type="ECO:0000313" key="2">
    <source>
        <dbReference type="Proteomes" id="UP001221142"/>
    </source>
</evidence>
<organism evidence="1 2">
    <name type="scientific">Roridomyces roridus</name>
    <dbReference type="NCBI Taxonomy" id="1738132"/>
    <lineage>
        <taxon>Eukaryota</taxon>
        <taxon>Fungi</taxon>
        <taxon>Dikarya</taxon>
        <taxon>Basidiomycota</taxon>
        <taxon>Agaricomycotina</taxon>
        <taxon>Agaricomycetes</taxon>
        <taxon>Agaricomycetidae</taxon>
        <taxon>Agaricales</taxon>
        <taxon>Marasmiineae</taxon>
        <taxon>Mycenaceae</taxon>
        <taxon>Roridomyces</taxon>
    </lineage>
</organism>
<proteinExistence type="predicted"/>
<accession>A0AAD7B955</accession>
<gene>
    <name evidence="1" type="ORF">FB45DRAFT_1064713</name>
</gene>